<feature type="domain" description="N-acetyltransferase" evidence="1">
    <location>
        <begin position="41"/>
        <end position="196"/>
    </location>
</feature>
<dbReference type="RefSeq" id="WP_377547332.1">
    <property type="nucleotide sequence ID" value="NZ_JBHSBN010000011.1"/>
</dbReference>
<comment type="caution">
    <text evidence="2">The sequence shown here is derived from an EMBL/GenBank/DDBJ whole genome shotgun (WGS) entry which is preliminary data.</text>
</comment>
<evidence type="ECO:0000313" key="3">
    <source>
        <dbReference type="Proteomes" id="UP001595868"/>
    </source>
</evidence>
<proteinExistence type="predicted"/>
<dbReference type="InterPro" id="IPR016181">
    <property type="entry name" value="Acyl_CoA_acyltransferase"/>
</dbReference>
<name>A0ABV8KP27_9ACTN</name>
<accession>A0ABV8KP27</accession>
<keyword evidence="2" id="KW-0808">Transferase</keyword>
<gene>
    <name evidence="2" type="ORF">ACFOX0_18250</name>
</gene>
<sequence>MAQPILRTDRLLLVPLADRHLELEIRLDSDPEVLRYLYDRARTRDEVVESHARRMALADKVDGLGFWMAFGTDGGARGSTAPASEEGGEFVGLMMLPPAHGPDQPDDPTVAELGYRLLRRYWRLGLASEASRALLEHAFDTVGQRRVIAQTMTVNAGSRGVMAAVGMRYVRTYFPTWDDPIPGTDQGEVEYELTREMWATRHATHP</sequence>
<protein>
    <submittedName>
        <fullName evidence="2">GNAT family N-acetyltransferase</fullName>
        <ecNumber evidence="2">2.3.-.-</ecNumber>
    </submittedName>
</protein>
<keyword evidence="3" id="KW-1185">Reference proteome</keyword>
<dbReference type="EMBL" id="JBHSBN010000011">
    <property type="protein sequence ID" value="MFC4107860.1"/>
    <property type="molecule type" value="Genomic_DNA"/>
</dbReference>
<dbReference type="EC" id="2.3.-.-" evidence="2"/>
<dbReference type="Proteomes" id="UP001595868">
    <property type="component" value="Unassembled WGS sequence"/>
</dbReference>
<evidence type="ECO:0000259" key="1">
    <source>
        <dbReference type="PROSITE" id="PS51186"/>
    </source>
</evidence>
<evidence type="ECO:0000313" key="2">
    <source>
        <dbReference type="EMBL" id="MFC4107860.1"/>
    </source>
</evidence>
<dbReference type="PANTHER" id="PTHR43792:SF16">
    <property type="entry name" value="N-ACETYLTRANSFERASE DOMAIN-CONTAINING PROTEIN"/>
    <property type="match status" value="1"/>
</dbReference>
<dbReference type="InterPro" id="IPR051531">
    <property type="entry name" value="N-acetyltransferase"/>
</dbReference>
<dbReference type="InterPro" id="IPR000182">
    <property type="entry name" value="GNAT_dom"/>
</dbReference>
<reference evidence="3" key="1">
    <citation type="journal article" date="2019" name="Int. J. Syst. Evol. Microbiol.">
        <title>The Global Catalogue of Microorganisms (GCM) 10K type strain sequencing project: providing services to taxonomists for standard genome sequencing and annotation.</title>
        <authorList>
            <consortium name="The Broad Institute Genomics Platform"/>
            <consortium name="The Broad Institute Genome Sequencing Center for Infectious Disease"/>
            <person name="Wu L."/>
            <person name="Ma J."/>
        </authorList>
    </citation>
    <scope>NUCLEOTIDE SEQUENCE [LARGE SCALE GENOMIC DNA]</scope>
    <source>
        <strain evidence="3">2902at01</strain>
    </source>
</reference>
<keyword evidence="2" id="KW-0012">Acyltransferase</keyword>
<dbReference type="PROSITE" id="PS51186">
    <property type="entry name" value="GNAT"/>
    <property type="match status" value="1"/>
</dbReference>
<organism evidence="2 3">
    <name type="scientific">Micromonospora zhanjiangensis</name>
    <dbReference type="NCBI Taxonomy" id="1522057"/>
    <lineage>
        <taxon>Bacteria</taxon>
        <taxon>Bacillati</taxon>
        <taxon>Actinomycetota</taxon>
        <taxon>Actinomycetes</taxon>
        <taxon>Micromonosporales</taxon>
        <taxon>Micromonosporaceae</taxon>
        <taxon>Micromonospora</taxon>
    </lineage>
</organism>
<dbReference type="Gene3D" id="3.40.630.30">
    <property type="match status" value="1"/>
</dbReference>
<dbReference type="Pfam" id="PF13302">
    <property type="entry name" value="Acetyltransf_3"/>
    <property type="match status" value="1"/>
</dbReference>
<dbReference type="PANTHER" id="PTHR43792">
    <property type="entry name" value="GNAT FAMILY, PUTATIVE (AFU_ORTHOLOGUE AFUA_3G00765)-RELATED-RELATED"/>
    <property type="match status" value="1"/>
</dbReference>
<dbReference type="SUPFAM" id="SSF55729">
    <property type="entry name" value="Acyl-CoA N-acyltransferases (Nat)"/>
    <property type="match status" value="1"/>
</dbReference>
<dbReference type="GO" id="GO:0016746">
    <property type="term" value="F:acyltransferase activity"/>
    <property type="evidence" value="ECO:0007669"/>
    <property type="project" value="UniProtKB-KW"/>
</dbReference>